<sequence>MRFSKFWHVAHFPSSQCYVHSLLSLWYFQNFVNYLLFFMASIYRLLSFCSSLQRMSFSLRGAVEGFRVGGSYRRFSATVASEEAIFKCQDEDGQVEPKVLVMEDKIANI</sequence>
<keyword evidence="1" id="KW-1133">Transmembrane helix</keyword>
<dbReference type="Proteomes" id="UP000607653">
    <property type="component" value="Unassembled WGS sequence"/>
</dbReference>
<organism evidence="2 3">
    <name type="scientific">Nelumbo nucifera</name>
    <name type="common">Sacred lotus</name>
    <dbReference type="NCBI Taxonomy" id="4432"/>
    <lineage>
        <taxon>Eukaryota</taxon>
        <taxon>Viridiplantae</taxon>
        <taxon>Streptophyta</taxon>
        <taxon>Embryophyta</taxon>
        <taxon>Tracheophyta</taxon>
        <taxon>Spermatophyta</taxon>
        <taxon>Magnoliopsida</taxon>
        <taxon>Proteales</taxon>
        <taxon>Nelumbonaceae</taxon>
        <taxon>Nelumbo</taxon>
    </lineage>
</organism>
<accession>A0A822ZQZ5</accession>
<reference evidence="2 3" key="1">
    <citation type="journal article" date="2020" name="Mol. Biol. Evol.">
        <title>Distinct Expression and Methylation Patterns for Genes with Different Fates following a Single Whole-Genome Duplication in Flowering Plants.</title>
        <authorList>
            <person name="Shi T."/>
            <person name="Rahmani R.S."/>
            <person name="Gugger P.F."/>
            <person name="Wang M."/>
            <person name="Li H."/>
            <person name="Zhang Y."/>
            <person name="Li Z."/>
            <person name="Wang Q."/>
            <person name="Van de Peer Y."/>
            <person name="Marchal K."/>
            <person name="Chen J."/>
        </authorList>
    </citation>
    <scope>NUCLEOTIDE SEQUENCE [LARGE SCALE GENOMIC DNA]</scope>
    <source>
        <tissue evidence="2">Leaf</tissue>
    </source>
</reference>
<comment type="caution">
    <text evidence="2">The sequence shown here is derived from an EMBL/GenBank/DDBJ whole genome shotgun (WGS) entry which is preliminary data.</text>
</comment>
<feature type="transmembrane region" description="Helical" evidence="1">
    <location>
        <begin position="31"/>
        <end position="52"/>
    </location>
</feature>
<evidence type="ECO:0000313" key="2">
    <source>
        <dbReference type="EMBL" id="DAD45931.1"/>
    </source>
</evidence>
<evidence type="ECO:0000256" key="1">
    <source>
        <dbReference type="SAM" id="Phobius"/>
    </source>
</evidence>
<keyword evidence="3" id="KW-1185">Reference proteome</keyword>
<dbReference type="EMBL" id="DUZY01000007">
    <property type="protein sequence ID" value="DAD45931.1"/>
    <property type="molecule type" value="Genomic_DNA"/>
</dbReference>
<keyword evidence="1" id="KW-0472">Membrane</keyword>
<name>A0A822ZQZ5_NELNU</name>
<proteinExistence type="predicted"/>
<dbReference type="AlphaFoldDB" id="A0A822ZQZ5"/>
<gene>
    <name evidence="2" type="ORF">HUJ06_004161</name>
</gene>
<evidence type="ECO:0000313" key="3">
    <source>
        <dbReference type="Proteomes" id="UP000607653"/>
    </source>
</evidence>
<keyword evidence="1" id="KW-0812">Transmembrane</keyword>
<protein>
    <submittedName>
        <fullName evidence="2">Uncharacterized protein</fullName>
    </submittedName>
</protein>